<proteinExistence type="predicted"/>
<evidence type="ECO:0000313" key="1">
    <source>
        <dbReference type="EMBL" id="GGA53408.1"/>
    </source>
</evidence>
<organism evidence="1 2">
    <name type="scientific">Nitratireductor aestuarii</name>
    <dbReference type="NCBI Taxonomy" id="1735103"/>
    <lineage>
        <taxon>Bacteria</taxon>
        <taxon>Pseudomonadati</taxon>
        <taxon>Pseudomonadota</taxon>
        <taxon>Alphaproteobacteria</taxon>
        <taxon>Hyphomicrobiales</taxon>
        <taxon>Phyllobacteriaceae</taxon>
        <taxon>Nitratireductor</taxon>
    </lineage>
</organism>
<reference evidence="1" key="2">
    <citation type="submission" date="2020-09" db="EMBL/GenBank/DDBJ databases">
        <authorList>
            <person name="Sun Q."/>
            <person name="Zhou Y."/>
        </authorList>
    </citation>
    <scope>NUCLEOTIDE SEQUENCE</scope>
    <source>
        <strain evidence="1">CGMCC 1.15320</strain>
    </source>
</reference>
<evidence type="ECO:0000313" key="2">
    <source>
        <dbReference type="Proteomes" id="UP000636264"/>
    </source>
</evidence>
<name>A0A916RES7_9HYPH</name>
<reference evidence="1" key="1">
    <citation type="journal article" date="2014" name="Int. J. Syst. Evol. Microbiol.">
        <title>Complete genome sequence of Corynebacterium casei LMG S-19264T (=DSM 44701T), isolated from a smear-ripened cheese.</title>
        <authorList>
            <consortium name="US DOE Joint Genome Institute (JGI-PGF)"/>
            <person name="Walter F."/>
            <person name="Albersmeier A."/>
            <person name="Kalinowski J."/>
            <person name="Ruckert C."/>
        </authorList>
    </citation>
    <scope>NUCLEOTIDE SEQUENCE</scope>
    <source>
        <strain evidence="1">CGMCC 1.15320</strain>
    </source>
</reference>
<sequence length="58" mass="6420">MLDETGFETVFGKFVLAEGTSKPAPFVQMGLSVYQPSTVQWRPMKQHPPSTPADIPNK</sequence>
<dbReference type="Proteomes" id="UP000636264">
    <property type="component" value="Unassembled WGS sequence"/>
</dbReference>
<accession>A0A916RES7</accession>
<protein>
    <submittedName>
        <fullName evidence="1">Uncharacterized protein</fullName>
    </submittedName>
</protein>
<gene>
    <name evidence="1" type="ORF">GCM10011385_03540</name>
</gene>
<dbReference type="EMBL" id="BMIF01000001">
    <property type="protein sequence ID" value="GGA53408.1"/>
    <property type="molecule type" value="Genomic_DNA"/>
</dbReference>
<comment type="caution">
    <text evidence="1">The sequence shown here is derived from an EMBL/GenBank/DDBJ whole genome shotgun (WGS) entry which is preliminary data.</text>
</comment>
<dbReference type="AlphaFoldDB" id="A0A916RES7"/>
<keyword evidence="2" id="KW-1185">Reference proteome</keyword>